<evidence type="ECO:0000256" key="13">
    <source>
        <dbReference type="ARBA" id="ARBA00023198"/>
    </source>
</evidence>
<evidence type="ECO:0000256" key="8">
    <source>
        <dbReference type="ARBA" id="ARBA00022859"/>
    </source>
</evidence>
<dbReference type="SMART" id="SM00365">
    <property type="entry name" value="LRR_SD22"/>
    <property type="match status" value="6"/>
</dbReference>
<dbReference type="SMART" id="SM00369">
    <property type="entry name" value="LRR_TYP"/>
    <property type="match status" value="8"/>
</dbReference>
<keyword evidence="8" id="KW-0391">Immunity</keyword>
<gene>
    <name evidence="16" type="ORF">CVLEPA_LOCUS5113</name>
</gene>
<evidence type="ECO:0000256" key="3">
    <source>
        <dbReference type="ARBA" id="ARBA00022588"/>
    </source>
</evidence>
<feature type="domain" description="TIR" evidence="15">
    <location>
        <begin position="753"/>
        <end position="898"/>
    </location>
</feature>
<dbReference type="SMART" id="SM00082">
    <property type="entry name" value="LRRCT"/>
    <property type="match status" value="3"/>
</dbReference>
<dbReference type="PROSITE" id="PS51450">
    <property type="entry name" value="LRR"/>
    <property type="match status" value="3"/>
</dbReference>
<evidence type="ECO:0000256" key="1">
    <source>
        <dbReference type="ARBA" id="ARBA00004479"/>
    </source>
</evidence>
<dbReference type="Pfam" id="PF01463">
    <property type="entry name" value="LRRCT"/>
    <property type="match status" value="1"/>
</dbReference>
<dbReference type="InterPro" id="IPR001611">
    <property type="entry name" value="Leu-rich_rpt"/>
</dbReference>
<keyword evidence="4" id="KW-0433">Leucine-rich repeat</keyword>
<dbReference type="PROSITE" id="PS50104">
    <property type="entry name" value="TIR"/>
    <property type="match status" value="1"/>
</dbReference>
<keyword evidence="13" id="KW-0395">Inflammatory response</keyword>
<evidence type="ECO:0000256" key="10">
    <source>
        <dbReference type="ARBA" id="ARBA00023136"/>
    </source>
</evidence>
<evidence type="ECO:0000259" key="15">
    <source>
        <dbReference type="PROSITE" id="PS50104"/>
    </source>
</evidence>
<dbReference type="InterPro" id="IPR035897">
    <property type="entry name" value="Toll_tir_struct_dom_sf"/>
</dbReference>
<dbReference type="InterPro" id="IPR000483">
    <property type="entry name" value="Cys-rich_flank_reg_C"/>
</dbReference>
<dbReference type="PANTHER" id="PTHR24365">
    <property type="entry name" value="TOLL-LIKE RECEPTOR"/>
    <property type="match status" value="1"/>
</dbReference>
<reference evidence="16 17" key="1">
    <citation type="submission" date="2024-02" db="EMBL/GenBank/DDBJ databases">
        <authorList>
            <person name="Daric V."/>
            <person name="Darras S."/>
        </authorList>
    </citation>
    <scope>NUCLEOTIDE SEQUENCE [LARGE SCALE GENOMIC DNA]</scope>
</reference>
<comment type="subcellular location">
    <subcellularLocation>
        <location evidence="1">Membrane</location>
        <topology evidence="1">Single-pass type I membrane protein</topology>
    </subcellularLocation>
</comment>
<dbReference type="SMART" id="SM00255">
    <property type="entry name" value="TIR"/>
    <property type="match status" value="1"/>
</dbReference>
<evidence type="ECO:0000256" key="14">
    <source>
        <dbReference type="SAM" id="Phobius"/>
    </source>
</evidence>
<dbReference type="Proteomes" id="UP001642483">
    <property type="component" value="Unassembled WGS sequence"/>
</dbReference>
<keyword evidence="6" id="KW-0732">Signal</keyword>
<dbReference type="Gene3D" id="3.40.50.10140">
    <property type="entry name" value="Toll/interleukin-1 receptor homology (TIR) domain"/>
    <property type="match status" value="1"/>
</dbReference>
<keyword evidence="12" id="KW-0325">Glycoprotein</keyword>
<dbReference type="SUPFAM" id="SSF52058">
    <property type="entry name" value="L domain-like"/>
    <property type="match status" value="1"/>
</dbReference>
<dbReference type="Pfam" id="PF13855">
    <property type="entry name" value="LRR_8"/>
    <property type="match status" value="3"/>
</dbReference>
<name>A0ABP0F7B3_CLALP</name>
<keyword evidence="11" id="KW-0675">Receptor</keyword>
<keyword evidence="9 14" id="KW-1133">Transmembrane helix</keyword>
<keyword evidence="3" id="KW-0399">Innate immunity</keyword>
<dbReference type="InterPro" id="IPR000157">
    <property type="entry name" value="TIR_dom"/>
</dbReference>
<dbReference type="SUPFAM" id="SSF52047">
    <property type="entry name" value="RNI-like"/>
    <property type="match status" value="1"/>
</dbReference>
<dbReference type="EMBL" id="CAWYQH010000024">
    <property type="protein sequence ID" value="CAK8675545.1"/>
    <property type="molecule type" value="Genomic_DNA"/>
</dbReference>
<dbReference type="CDD" id="cd12087">
    <property type="entry name" value="TM_EGFR-like"/>
    <property type="match status" value="1"/>
</dbReference>
<evidence type="ECO:0000256" key="5">
    <source>
        <dbReference type="ARBA" id="ARBA00022692"/>
    </source>
</evidence>
<keyword evidence="17" id="KW-1185">Reference proteome</keyword>
<dbReference type="InterPro" id="IPR003591">
    <property type="entry name" value="Leu-rich_rpt_typical-subtyp"/>
</dbReference>
<evidence type="ECO:0000256" key="11">
    <source>
        <dbReference type="ARBA" id="ARBA00023170"/>
    </source>
</evidence>
<evidence type="ECO:0000256" key="7">
    <source>
        <dbReference type="ARBA" id="ARBA00022737"/>
    </source>
</evidence>
<dbReference type="Pfam" id="PF01582">
    <property type="entry name" value="TIR"/>
    <property type="match status" value="1"/>
</dbReference>
<feature type="transmembrane region" description="Helical" evidence="14">
    <location>
        <begin position="688"/>
        <end position="711"/>
    </location>
</feature>
<organism evidence="16 17">
    <name type="scientific">Clavelina lepadiformis</name>
    <name type="common">Light-bulb sea squirt</name>
    <name type="synonym">Ascidia lepadiformis</name>
    <dbReference type="NCBI Taxonomy" id="159417"/>
    <lineage>
        <taxon>Eukaryota</taxon>
        <taxon>Metazoa</taxon>
        <taxon>Chordata</taxon>
        <taxon>Tunicata</taxon>
        <taxon>Ascidiacea</taxon>
        <taxon>Aplousobranchia</taxon>
        <taxon>Clavelinidae</taxon>
        <taxon>Clavelina</taxon>
    </lineage>
</organism>
<evidence type="ECO:0000256" key="9">
    <source>
        <dbReference type="ARBA" id="ARBA00022989"/>
    </source>
</evidence>
<evidence type="ECO:0000313" key="16">
    <source>
        <dbReference type="EMBL" id="CAK8675545.1"/>
    </source>
</evidence>
<evidence type="ECO:0000256" key="4">
    <source>
        <dbReference type="ARBA" id="ARBA00022614"/>
    </source>
</evidence>
<comment type="caution">
    <text evidence="16">The sequence shown here is derived from an EMBL/GenBank/DDBJ whole genome shotgun (WGS) entry which is preliminary data.</text>
</comment>
<dbReference type="InterPro" id="IPR032675">
    <property type="entry name" value="LRR_dom_sf"/>
</dbReference>
<evidence type="ECO:0000256" key="6">
    <source>
        <dbReference type="ARBA" id="ARBA00022729"/>
    </source>
</evidence>
<keyword evidence="10 14" id="KW-0472">Membrane</keyword>
<protein>
    <recommendedName>
        <fullName evidence="15">TIR domain-containing protein</fullName>
    </recommendedName>
</protein>
<dbReference type="PANTHER" id="PTHR24365:SF541">
    <property type="entry name" value="PROTEIN TOLL-RELATED"/>
    <property type="match status" value="1"/>
</dbReference>
<dbReference type="Gene3D" id="3.80.10.10">
    <property type="entry name" value="Ribonuclease Inhibitor"/>
    <property type="match status" value="3"/>
</dbReference>
<evidence type="ECO:0000313" key="17">
    <source>
        <dbReference type="Proteomes" id="UP001642483"/>
    </source>
</evidence>
<comment type="similarity">
    <text evidence="2">Belongs to the Toll-like receptor family.</text>
</comment>
<dbReference type="SUPFAM" id="SSF52200">
    <property type="entry name" value="Toll/Interleukin receptor TIR domain"/>
    <property type="match status" value="1"/>
</dbReference>
<evidence type="ECO:0000256" key="2">
    <source>
        <dbReference type="ARBA" id="ARBA00009634"/>
    </source>
</evidence>
<sequence>MPWPERLVHLYIKNANFTTIGERVFRNASDSLSKITIGSCERPMHRFPSLWPPKGAVSILIIMNCKINETKPSDFDRLQNLEYLSFLGNELTTVPLGLPASLGKLVLNYNSISDASSAVTWGALTNLKYLQFDNNLLRSVPLNLPASLIHLSLRNNKIEFSDRLAFAHMKHLEKLDLSYNKLQSMPEGLPRTLRFYSLSTNQIVVVRSPANYEFCFNCTEGLFLNNNPWVCDQNLIRMLLWANQHPVDIQMKDKCGQPVPEDLGKVGISYILRYMSYISTTEEFKECEYTIQDLRCNSVSLPYLPKAPPSNTLTKVVITFNPNLTLIPDNHFVNQTKLITLDLDFNGIKKFPKGLPSSLDSLSLNGNAISGITNDIQPTLDRLVNLRELYLSYNQIKVIYDYQLKPLKSLKWIGLDGNPLHCDCSIFSFVEWFMNDKNIERDGASQHFVPSCVSPPARAGQRINHVWGAFEYEYFCQPPLCSWKLYGGTLNCSRQAQLKTAKSTNSTELFDPSELPNIKAHDYWLHLDLSYLDLNEKTVNLSYLNYLITLNLTGNKLKAILLASFPTSLQSLELKENEIENMPVHLNNMLPNLKTIDLRYNKIRRINSSGLLAFPLVERILLDGNPLVCDCNLRPFITYIQTNKENMKLLEQHQFGNLTCQSPAKLKGKLLLDLTEEEYCPNVIWTEITGGVVGGVIFLLLISFVIIGILYKRRKLQERKDIVKGFHDLLEKESHMNDEAADKLISIQGEVQHKYDAFVSFCSSGADEDFVFKMLQELEDVRGRKICMHERDFTPGRGIADNIVECIGLSRRVIIVISRKYATSAWCQYEVQVALAQLHKHRRGRLLIPVLLEDVMKDDNYAGSVKTILSLITGIHVPTAQAGINAWKIFWDKLEGALPDKAAIYTVINENPVYEVD</sequence>
<keyword evidence="7" id="KW-0677">Repeat</keyword>
<evidence type="ECO:0000256" key="12">
    <source>
        <dbReference type="ARBA" id="ARBA00023180"/>
    </source>
</evidence>
<keyword evidence="5 14" id="KW-0812">Transmembrane</keyword>
<accession>A0ABP0F7B3</accession>
<proteinExistence type="inferred from homology"/>